<evidence type="ECO:0000256" key="1">
    <source>
        <dbReference type="ARBA" id="ARBA00003913"/>
    </source>
</evidence>
<dbReference type="Pfam" id="PF01086">
    <property type="entry name" value="Clathrin_lg_ch"/>
    <property type="match status" value="1"/>
</dbReference>
<evidence type="ECO:0000256" key="7">
    <source>
        <dbReference type="RuleBase" id="RU363137"/>
    </source>
</evidence>
<proteinExistence type="inferred from homology"/>
<comment type="subcellular location">
    <subcellularLocation>
        <location evidence="2 7">Cytoplasmic vesicle membrane</location>
        <topology evidence="2 7">Peripheral membrane protein</topology>
        <orientation evidence="2 7">Cytoplasmic side</orientation>
    </subcellularLocation>
    <subcellularLocation>
        <location evidence="7">Membrane</location>
        <location evidence="7">Coated pit</location>
        <topology evidence="7">Peripheral membrane protein</topology>
        <orientation evidence="7">Cytoplasmic side</orientation>
    </subcellularLocation>
    <text evidence="7">Cytoplasmic face of coated pits and vesicles.</text>
</comment>
<dbReference type="PANTHER" id="PTHR10639:SF7">
    <property type="entry name" value="CLATHRIN LIGHT CHAIN"/>
    <property type="match status" value="1"/>
</dbReference>
<evidence type="ECO:0000256" key="5">
    <source>
        <dbReference type="ARBA" id="ARBA00023176"/>
    </source>
</evidence>
<comment type="similarity">
    <text evidence="3 7">Belongs to the clathrin light chain family.</text>
</comment>
<dbReference type="PANTHER" id="PTHR10639">
    <property type="entry name" value="CLATHRIN LIGHT CHAIN"/>
    <property type="match status" value="1"/>
</dbReference>
<reference evidence="10 11" key="1">
    <citation type="submission" date="2024-01" db="EMBL/GenBank/DDBJ databases">
        <title>The complete chloroplast genome sequence of Lithospermum erythrorhizon: insights into the phylogenetic relationship among Boraginaceae species and the maternal lineages of purple gromwells.</title>
        <authorList>
            <person name="Okada T."/>
            <person name="Watanabe K."/>
        </authorList>
    </citation>
    <scope>NUCLEOTIDE SEQUENCE [LARGE SCALE GENOMIC DNA]</scope>
</reference>
<dbReference type="AlphaFoldDB" id="A0AAV3PQ65"/>
<name>A0AAV3PQ65_LITER</name>
<evidence type="ECO:0000256" key="4">
    <source>
        <dbReference type="ARBA" id="ARBA00023136"/>
    </source>
</evidence>
<keyword evidence="4 7" id="KW-0472">Membrane</keyword>
<comment type="function">
    <text evidence="1 7">Clathrin is the major protein of the polyhedral coat of coated pits and vesicles.</text>
</comment>
<keyword evidence="11" id="KW-1185">Reference proteome</keyword>
<dbReference type="GO" id="GO:0032050">
    <property type="term" value="F:clathrin heavy chain binding"/>
    <property type="evidence" value="ECO:0007669"/>
    <property type="project" value="TreeGrafter"/>
</dbReference>
<gene>
    <name evidence="10" type="ORF">LIER_11584</name>
</gene>
<dbReference type="InterPro" id="IPR000996">
    <property type="entry name" value="Clathrin_L-chain"/>
</dbReference>
<feature type="coiled-coil region" evidence="8">
    <location>
        <begin position="94"/>
        <end position="121"/>
    </location>
</feature>
<evidence type="ECO:0000256" key="6">
    <source>
        <dbReference type="ARBA" id="ARBA00023329"/>
    </source>
</evidence>
<evidence type="ECO:0000256" key="2">
    <source>
        <dbReference type="ARBA" id="ARBA00004180"/>
    </source>
</evidence>
<feature type="compositionally biased region" description="Basic and acidic residues" evidence="9">
    <location>
        <begin position="172"/>
        <end position="185"/>
    </location>
</feature>
<keyword evidence="5 7" id="KW-0168">Coated pit</keyword>
<keyword evidence="10" id="KW-0946">Virion</keyword>
<organism evidence="10 11">
    <name type="scientific">Lithospermum erythrorhizon</name>
    <name type="common">Purple gromwell</name>
    <name type="synonym">Lithospermum officinale var. erythrorhizon</name>
    <dbReference type="NCBI Taxonomy" id="34254"/>
    <lineage>
        <taxon>Eukaryota</taxon>
        <taxon>Viridiplantae</taxon>
        <taxon>Streptophyta</taxon>
        <taxon>Embryophyta</taxon>
        <taxon>Tracheophyta</taxon>
        <taxon>Spermatophyta</taxon>
        <taxon>Magnoliopsida</taxon>
        <taxon>eudicotyledons</taxon>
        <taxon>Gunneridae</taxon>
        <taxon>Pentapetalae</taxon>
        <taxon>asterids</taxon>
        <taxon>lamiids</taxon>
        <taxon>Boraginales</taxon>
        <taxon>Boraginaceae</taxon>
        <taxon>Boraginoideae</taxon>
        <taxon>Lithospermeae</taxon>
        <taxon>Lithospermum</taxon>
    </lineage>
</organism>
<accession>A0AAV3PQ65</accession>
<dbReference type="GO" id="GO:0030130">
    <property type="term" value="C:clathrin coat of trans-Golgi network vesicle"/>
    <property type="evidence" value="ECO:0007669"/>
    <property type="project" value="InterPro"/>
</dbReference>
<keyword evidence="8" id="KW-0175">Coiled coil</keyword>
<dbReference type="GO" id="GO:0006886">
    <property type="term" value="P:intracellular protein transport"/>
    <property type="evidence" value="ECO:0007669"/>
    <property type="project" value="InterPro"/>
</dbReference>
<evidence type="ECO:0000256" key="3">
    <source>
        <dbReference type="ARBA" id="ARBA00005263"/>
    </source>
</evidence>
<dbReference type="GO" id="GO:0030132">
    <property type="term" value="C:clathrin coat of coated pit"/>
    <property type="evidence" value="ECO:0007669"/>
    <property type="project" value="InterPro"/>
</dbReference>
<dbReference type="EMBL" id="BAABME010002153">
    <property type="protein sequence ID" value="GAA0153316.1"/>
    <property type="molecule type" value="Genomic_DNA"/>
</dbReference>
<evidence type="ECO:0000256" key="8">
    <source>
        <dbReference type="SAM" id="Coils"/>
    </source>
</evidence>
<evidence type="ECO:0000256" key="9">
    <source>
        <dbReference type="SAM" id="MobiDB-lite"/>
    </source>
</evidence>
<evidence type="ECO:0000313" key="10">
    <source>
        <dbReference type="EMBL" id="GAA0153316.1"/>
    </source>
</evidence>
<keyword evidence="6 7" id="KW-0968">Cytoplasmic vesicle</keyword>
<keyword evidence="10" id="KW-0167">Capsid protein</keyword>
<dbReference type="GO" id="GO:0072583">
    <property type="term" value="P:clathrin-dependent endocytosis"/>
    <property type="evidence" value="ECO:0007669"/>
    <property type="project" value="TreeGrafter"/>
</dbReference>
<dbReference type="Proteomes" id="UP001454036">
    <property type="component" value="Unassembled WGS sequence"/>
</dbReference>
<feature type="region of interest" description="Disordered" evidence="9">
    <location>
        <begin position="171"/>
        <end position="263"/>
    </location>
</feature>
<sequence length="263" mass="29137">MTSSSSEVNGDGEFPPPRFESQIFGSFPTSYEEEKGESTLVKGASDDVDLFGSKQINGSQLSSGGGNGPVLPPPEGLEKEEEGVALKEWRRQNAIRLEEKEKREKEILNEIIDEAEEYKAEFYNKWKVNVENNKATNREKEKLMLENQEKFHAEASKNYFKAAAEMIPREVPTIEKKGKKKDQEKMTSVVVIQGPKPGKPTDLSRMRQVFLKLKQKPPPHMNRTPSTSSSNPVADLKAGASSSASIAPLKSQAMPAPKSVTAE</sequence>
<feature type="compositionally biased region" description="Polar residues" evidence="9">
    <location>
        <begin position="223"/>
        <end position="232"/>
    </location>
</feature>
<comment type="caution">
    <text evidence="10">The sequence shown here is derived from an EMBL/GenBank/DDBJ whole genome shotgun (WGS) entry which is preliminary data.</text>
</comment>
<protein>
    <recommendedName>
        <fullName evidence="7">Clathrin light chain</fullName>
    </recommendedName>
</protein>
<feature type="region of interest" description="Disordered" evidence="9">
    <location>
        <begin position="1"/>
        <end position="84"/>
    </location>
</feature>
<dbReference type="GO" id="GO:0005198">
    <property type="term" value="F:structural molecule activity"/>
    <property type="evidence" value="ECO:0007669"/>
    <property type="project" value="InterPro"/>
</dbReference>
<evidence type="ECO:0000313" key="11">
    <source>
        <dbReference type="Proteomes" id="UP001454036"/>
    </source>
</evidence>